<dbReference type="Proteomes" id="UP000827092">
    <property type="component" value="Unassembled WGS sequence"/>
</dbReference>
<comment type="caution">
    <text evidence="2">The sequence shown here is derived from an EMBL/GenBank/DDBJ whole genome shotgun (WGS) entry which is preliminary data.</text>
</comment>
<dbReference type="AlphaFoldDB" id="A0AAV6VZD5"/>
<evidence type="ECO:0000256" key="1">
    <source>
        <dbReference type="SAM" id="MobiDB-lite"/>
    </source>
</evidence>
<keyword evidence="3" id="KW-1185">Reference proteome</keyword>
<feature type="compositionally biased region" description="Pro residues" evidence="1">
    <location>
        <begin position="1"/>
        <end position="13"/>
    </location>
</feature>
<evidence type="ECO:0000313" key="3">
    <source>
        <dbReference type="Proteomes" id="UP000827092"/>
    </source>
</evidence>
<protein>
    <submittedName>
        <fullName evidence="2">Uncharacterized protein</fullName>
    </submittedName>
</protein>
<proteinExistence type="predicted"/>
<feature type="region of interest" description="Disordered" evidence="1">
    <location>
        <begin position="1"/>
        <end position="34"/>
    </location>
</feature>
<sequence>MPRPPMTDPPPPLRGARRQKGLKPTVRGPMTLQGGRGAWGIAPLPLCCGRKDGIGEQLFLRGSPRLRCRACVPSPSAWRQSLDTCAKSTFGVPTHLLTADAFSEGQLTSFSLCLCEGPTIGGRQKEKAVTHSEKGAIVGPQLMGI</sequence>
<dbReference type="EMBL" id="JAFNEN010000005">
    <property type="protein sequence ID" value="KAG8201493.1"/>
    <property type="molecule type" value="Genomic_DNA"/>
</dbReference>
<evidence type="ECO:0000313" key="2">
    <source>
        <dbReference type="EMBL" id="KAG8201493.1"/>
    </source>
</evidence>
<name>A0AAV6VZD5_9ARAC</name>
<accession>A0AAV6VZD5</accession>
<organism evidence="2 3">
    <name type="scientific">Oedothorax gibbosus</name>
    <dbReference type="NCBI Taxonomy" id="931172"/>
    <lineage>
        <taxon>Eukaryota</taxon>
        <taxon>Metazoa</taxon>
        <taxon>Ecdysozoa</taxon>
        <taxon>Arthropoda</taxon>
        <taxon>Chelicerata</taxon>
        <taxon>Arachnida</taxon>
        <taxon>Araneae</taxon>
        <taxon>Araneomorphae</taxon>
        <taxon>Entelegynae</taxon>
        <taxon>Araneoidea</taxon>
        <taxon>Linyphiidae</taxon>
        <taxon>Erigoninae</taxon>
        <taxon>Oedothorax</taxon>
    </lineage>
</organism>
<reference evidence="2 3" key="1">
    <citation type="journal article" date="2022" name="Nat. Ecol. Evol.">
        <title>A masculinizing supergene underlies an exaggerated male reproductive morph in a spider.</title>
        <authorList>
            <person name="Hendrickx F."/>
            <person name="De Corte Z."/>
            <person name="Sonet G."/>
            <person name="Van Belleghem S.M."/>
            <person name="Kostlbacher S."/>
            <person name="Vangestel C."/>
        </authorList>
    </citation>
    <scope>NUCLEOTIDE SEQUENCE [LARGE SCALE GENOMIC DNA]</scope>
    <source>
        <strain evidence="2">W744_W776</strain>
    </source>
</reference>
<gene>
    <name evidence="2" type="ORF">JTE90_024360</name>
</gene>